<protein>
    <submittedName>
        <fullName evidence="3">DUF1631 domain-containing protein</fullName>
    </submittedName>
</protein>
<comment type="caution">
    <text evidence="3">The sequence shown here is derived from an EMBL/GenBank/DDBJ whole genome shotgun (WGS) entry which is preliminary data.</text>
</comment>
<sequence>MEELSNNTAATQTPKKHQKLLSECKDMVMVYLTTQLNELFDQVEPVFLDFAKKAETNASQVKFFDSINHILSLRDVIEHDFRESIEKGFKEFNQGKHISYPNSPADQTGEIELEMIDNDALEEHLAIQSMISKVQNNCYQELFALGKRMAVLRGGKKLAEDDIPACPAHTATAFQKAAEALDVDKQILLIFYFLFGKFVLGDAGSIYKGLNDRLIEEGIFPNLKLSSIIPPSNSTQGKPAQPENPLEEQPQQASTQQGYRPTQQASAQQSSSNSNRGGMALGEELFHSIHDLLTARRAADPSFRNHPEFVPGGNTAQLKSAPAIAQVIDFIQPQRQADYLPDPNSEEGIPQSIELDTNLIQNVRQTLESERAKLLKELDKDTVPTADLDTIELVGMLFEQVLNEEGLANIAKALISHLHTPFLKVAILDKLFMTDEEHIARQLLNLMIDSAKRWIDEEDLRRGIYYPTQEIVKAILSEFKNETSIFNEMFYKLSKQVDELESRAKILEERNQEAAKGRERLETARKKASDIIKERVKGHSLHPVLDRFLYHAWQDRMILMLLRDPEVEKSKEWTSALAVIDSLARVIEAKRNPKIKQWLINNHKNLTQHIKAGLTSLGNYHHPDSHALFKLLDAVLIDRQGEPIETEKPEAVVEVSEPIIRPVANEKRAQKKGDEEERPISEEELEMQQTLRKIKFGTWFELMDDNNKLRRLKLSWFSPITHKYMFVDRFGIQAYITPSEELAKQLCEGKASIIKSNGIPFVTKALNTIHRILQKSVGMHPAT</sequence>
<accession>A0A557SET2</accession>
<keyword evidence="4" id="KW-1185">Reference proteome</keyword>
<evidence type="ECO:0000313" key="4">
    <source>
        <dbReference type="Proteomes" id="UP000316649"/>
    </source>
</evidence>
<organism evidence="3 4">
    <name type="scientific">Sedimenticola selenatireducens</name>
    <dbReference type="NCBI Taxonomy" id="191960"/>
    <lineage>
        <taxon>Bacteria</taxon>
        <taxon>Pseudomonadati</taxon>
        <taxon>Pseudomonadota</taxon>
        <taxon>Gammaproteobacteria</taxon>
        <taxon>Chromatiales</taxon>
        <taxon>Sedimenticolaceae</taxon>
        <taxon>Sedimenticola</taxon>
    </lineage>
</organism>
<name>A0A557SET2_9GAMM</name>
<keyword evidence="1" id="KW-0175">Coiled coil</keyword>
<evidence type="ECO:0000313" key="3">
    <source>
        <dbReference type="EMBL" id="TVO75937.1"/>
    </source>
</evidence>
<evidence type="ECO:0000256" key="2">
    <source>
        <dbReference type="SAM" id="MobiDB-lite"/>
    </source>
</evidence>
<feature type="region of interest" description="Disordered" evidence="2">
    <location>
        <begin position="230"/>
        <end position="279"/>
    </location>
</feature>
<evidence type="ECO:0000256" key="1">
    <source>
        <dbReference type="SAM" id="Coils"/>
    </source>
</evidence>
<dbReference type="RefSeq" id="WP_144358517.1">
    <property type="nucleotide sequence ID" value="NZ_VMNH01000007.1"/>
</dbReference>
<dbReference type="InterPro" id="IPR012434">
    <property type="entry name" value="DUF1631"/>
</dbReference>
<feature type="compositionally biased region" description="Polar residues" evidence="2">
    <location>
        <begin position="253"/>
        <end position="262"/>
    </location>
</feature>
<proteinExistence type="predicted"/>
<dbReference type="AlphaFoldDB" id="A0A557SET2"/>
<dbReference type="Proteomes" id="UP000316649">
    <property type="component" value="Unassembled WGS sequence"/>
</dbReference>
<feature type="compositionally biased region" description="Low complexity" evidence="2">
    <location>
        <begin position="263"/>
        <end position="275"/>
    </location>
</feature>
<dbReference type="EMBL" id="VMNH01000007">
    <property type="protein sequence ID" value="TVO75937.1"/>
    <property type="molecule type" value="Genomic_DNA"/>
</dbReference>
<reference evidence="3 4" key="1">
    <citation type="submission" date="2019-07" db="EMBL/GenBank/DDBJ databases">
        <title>The pathways for chlorine oxyanion respiration interact through the shared metabolite chlorate.</title>
        <authorList>
            <person name="Barnum T.P."/>
            <person name="Cheng Y."/>
            <person name="Hill K.A."/>
            <person name="Lucas L.N."/>
            <person name="Carlson H.K."/>
            <person name="Coates J.D."/>
        </authorList>
    </citation>
    <scope>NUCLEOTIDE SEQUENCE [LARGE SCALE GENOMIC DNA]</scope>
    <source>
        <strain evidence="3 4">BK-1</strain>
    </source>
</reference>
<feature type="compositionally biased region" description="Low complexity" evidence="2">
    <location>
        <begin position="239"/>
        <end position="252"/>
    </location>
</feature>
<feature type="coiled-coil region" evidence="1">
    <location>
        <begin position="490"/>
        <end position="527"/>
    </location>
</feature>
<gene>
    <name evidence="3" type="ORF">FHP88_08020</name>
</gene>
<dbReference type="Pfam" id="PF07793">
    <property type="entry name" value="DUF1631"/>
    <property type="match status" value="1"/>
</dbReference>
<dbReference type="OrthoDB" id="6188167at2"/>